<keyword evidence="2" id="KW-1185">Reference proteome</keyword>
<evidence type="ECO:0000313" key="2">
    <source>
        <dbReference type="Proteomes" id="UP000826656"/>
    </source>
</evidence>
<gene>
    <name evidence="1" type="ORF">KY290_010557</name>
</gene>
<reference evidence="1 2" key="1">
    <citation type="journal article" date="2021" name="bioRxiv">
        <title>Chromosome-scale and haplotype-resolved genome assembly of a tetraploid potato cultivar.</title>
        <authorList>
            <person name="Sun H."/>
            <person name="Jiao W.-B."/>
            <person name="Krause K."/>
            <person name="Campoy J.A."/>
            <person name="Goel M."/>
            <person name="Folz-Donahue K."/>
            <person name="Kukat C."/>
            <person name="Huettel B."/>
            <person name="Schneeberger K."/>
        </authorList>
    </citation>
    <scope>NUCLEOTIDE SEQUENCE [LARGE SCALE GENOMIC DNA]</scope>
    <source>
        <strain evidence="1">SolTubOtavaFocal</strain>
        <tissue evidence="1">Leaves</tissue>
    </source>
</reference>
<dbReference type="Proteomes" id="UP000826656">
    <property type="component" value="Unassembled WGS sequence"/>
</dbReference>
<proteinExistence type="predicted"/>
<dbReference type="EMBL" id="JAIVGD010000005">
    <property type="protein sequence ID" value="KAH0773420.1"/>
    <property type="molecule type" value="Genomic_DNA"/>
</dbReference>
<organism evidence="1 2">
    <name type="scientific">Solanum tuberosum</name>
    <name type="common">Potato</name>
    <dbReference type="NCBI Taxonomy" id="4113"/>
    <lineage>
        <taxon>Eukaryota</taxon>
        <taxon>Viridiplantae</taxon>
        <taxon>Streptophyta</taxon>
        <taxon>Embryophyta</taxon>
        <taxon>Tracheophyta</taxon>
        <taxon>Spermatophyta</taxon>
        <taxon>Magnoliopsida</taxon>
        <taxon>eudicotyledons</taxon>
        <taxon>Gunneridae</taxon>
        <taxon>Pentapetalae</taxon>
        <taxon>asterids</taxon>
        <taxon>lamiids</taxon>
        <taxon>Solanales</taxon>
        <taxon>Solanaceae</taxon>
        <taxon>Solanoideae</taxon>
        <taxon>Solaneae</taxon>
        <taxon>Solanum</taxon>
    </lineage>
</organism>
<name>A0ABQ7VYQ0_SOLTU</name>
<evidence type="ECO:0000313" key="1">
    <source>
        <dbReference type="EMBL" id="KAH0773420.1"/>
    </source>
</evidence>
<accession>A0ABQ7VYQ0</accession>
<protein>
    <submittedName>
        <fullName evidence="1">Uncharacterized protein</fullName>
    </submittedName>
</protein>
<sequence length="189" mass="21527">MRDHNQYSVLAEHEREIKRQLEKWLNVEESIMSQKFRIQWLALGDSITAFFDASLKCRYAQNSIHKLINGHGNLLYRPDDIKAKIIHFYKDLLGTTAKQLPAVNLAVMRKGSCLDRHQQLMVVSPVTSEEVVFALKGIDDLKAPGCVGLNAFFFTKGLGHRLEGMLLMQYLNVLVLESYIMPLVVLPSL</sequence>
<comment type="caution">
    <text evidence="1">The sequence shown here is derived from an EMBL/GenBank/DDBJ whole genome shotgun (WGS) entry which is preliminary data.</text>
</comment>